<dbReference type="GO" id="GO:0030170">
    <property type="term" value="F:pyridoxal phosphate binding"/>
    <property type="evidence" value="ECO:0007669"/>
    <property type="project" value="InterPro"/>
</dbReference>
<organism evidence="7">
    <name type="scientific">Achromobacter sp. HNDS-1</name>
    <dbReference type="NCBI Taxonomy" id="3151598"/>
    <lineage>
        <taxon>Bacteria</taxon>
        <taxon>Pseudomonadati</taxon>
        <taxon>Pseudomonadota</taxon>
        <taxon>Betaproteobacteria</taxon>
        <taxon>Burkholderiales</taxon>
        <taxon>Alcaligenaceae</taxon>
        <taxon>Achromobacter</taxon>
    </lineage>
</organism>
<gene>
    <name evidence="7" type="ORF">ABFG95_25215</name>
</gene>
<dbReference type="InterPro" id="IPR004839">
    <property type="entry name" value="Aminotransferase_I/II_large"/>
</dbReference>
<dbReference type="CDD" id="cd07377">
    <property type="entry name" value="WHTH_GntR"/>
    <property type="match status" value="1"/>
</dbReference>
<evidence type="ECO:0000259" key="6">
    <source>
        <dbReference type="PROSITE" id="PS50949"/>
    </source>
</evidence>
<evidence type="ECO:0000256" key="5">
    <source>
        <dbReference type="ARBA" id="ARBA00023163"/>
    </source>
</evidence>
<dbReference type="AlphaFoldDB" id="A0AAU7L890"/>
<evidence type="ECO:0000256" key="4">
    <source>
        <dbReference type="ARBA" id="ARBA00023125"/>
    </source>
</evidence>
<dbReference type="PANTHER" id="PTHR46577:SF1">
    <property type="entry name" value="HTH-TYPE TRANSCRIPTIONAL REGULATORY PROTEIN GABR"/>
    <property type="match status" value="1"/>
</dbReference>
<dbReference type="GO" id="GO:0008483">
    <property type="term" value="F:transaminase activity"/>
    <property type="evidence" value="ECO:0007669"/>
    <property type="project" value="UniProtKB-KW"/>
</dbReference>
<keyword evidence="5" id="KW-0804">Transcription</keyword>
<dbReference type="InterPro" id="IPR000524">
    <property type="entry name" value="Tscrpt_reg_HTH_GntR"/>
</dbReference>
<dbReference type="SMART" id="SM00345">
    <property type="entry name" value="HTH_GNTR"/>
    <property type="match status" value="1"/>
</dbReference>
<dbReference type="CDD" id="cd00609">
    <property type="entry name" value="AAT_like"/>
    <property type="match status" value="1"/>
</dbReference>
<protein>
    <submittedName>
        <fullName evidence="7">PLP-dependent aminotransferase family protein</fullName>
    </submittedName>
</protein>
<accession>A0AAU7L890</accession>
<reference evidence="7" key="1">
    <citation type="submission" date="2024-05" db="EMBL/GenBank/DDBJ databases">
        <title>Transcriptome analysis of the degradation process of organic nitrogen by two heterotrophic nitrifying and aerobic denitrifying bacteria, Achromobacter sp. HNDS-1 and Enterobacter sp. HNDS-6.</title>
        <authorList>
            <person name="Huang Y."/>
        </authorList>
    </citation>
    <scope>NUCLEOTIDE SEQUENCE</scope>
    <source>
        <strain evidence="7">HNDS-1</strain>
    </source>
</reference>
<dbReference type="Gene3D" id="3.40.640.10">
    <property type="entry name" value="Type I PLP-dependent aspartate aminotransferase-like (Major domain)"/>
    <property type="match status" value="1"/>
</dbReference>
<keyword evidence="7" id="KW-0032">Aminotransferase</keyword>
<keyword evidence="2" id="KW-0663">Pyridoxal phosphate</keyword>
<proteinExistence type="inferred from homology"/>
<dbReference type="SUPFAM" id="SSF46785">
    <property type="entry name" value="Winged helix' DNA-binding domain"/>
    <property type="match status" value="1"/>
</dbReference>
<evidence type="ECO:0000313" key="7">
    <source>
        <dbReference type="EMBL" id="XBO98135.1"/>
    </source>
</evidence>
<dbReference type="RefSeq" id="WP_348995030.1">
    <property type="nucleotide sequence ID" value="NZ_CP157584.1"/>
</dbReference>
<keyword evidence="4" id="KW-0238">DNA-binding</keyword>
<evidence type="ECO:0000256" key="3">
    <source>
        <dbReference type="ARBA" id="ARBA00023015"/>
    </source>
</evidence>
<dbReference type="InterPro" id="IPR015421">
    <property type="entry name" value="PyrdxlP-dep_Trfase_major"/>
</dbReference>
<dbReference type="KEGG" id="achh:ABFG95_25215"/>
<evidence type="ECO:0000256" key="1">
    <source>
        <dbReference type="ARBA" id="ARBA00005384"/>
    </source>
</evidence>
<dbReference type="InterPro" id="IPR036390">
    <property type="entry name" value="WH_DNA-bd_sf"/>
</dbReference>
<dbReference type="Pfam" id="PF00155">
    <property type="entry name" value="Aminotran_1_2"/>
    <property type="match status" value="1"/>
</dbReference>
<keyword evidence="7" id="KW-0808">Transferase</keyword>
<dbReference type="Pfam" id="PF00392">
    <property type="entry name" value="GntR"/>
    <property type="match status" value="1"/>
</dbReference>
<dbReference type="PROSITE" id="PS50949">
    <property type="entry name" value="HTH_GNTR"/>
    <property type="match status" value="1"/>
</dbReference>
<dbReference type="EMBL" id="CP157584">
    <property type="protein sequence ID" value="XBO98135.1"/>
    <property type="molecule type" value="Genomic_DNA"/>
</dbReference>
<dbReference type="PRINTS" id="PR00035">
    <property type="entry name" value="HTHGNTR"/>
</dbReference>
<name>A0AAU7L890_9BURK</name>
<dbReference type="InterPro" id="IPR036388">
    <property type="entry name" value="WH-like_DNA-bd_sf"/>
</dbReference>
<dbReference type="GO" id="GO:0003677">
    <property type="term" value="F:DNA binding"/>
    <property type="evidence" value="ECO:0007669"/>
    <property type="project" value="UniProtKB-KW"/>
</dbReference>
<evidence type="ECO:0000256" key="2">
    <source>
        <dbReference type="ARBA" id="ARBA00022898"/>
    </source>
</evidence>
<dbReference type="GO" id="GO:0003700">
    <property type="term" value="F:DNA-binding transcription factor activity"/>
    <property type="evidence" value="ECO:0007669"/>
    <property type="project" value="InterPro"/>
</dbReference>
<dbReference type="InterPro" id="IPR051446">
    <property type="entry name" value="HTH_trans_reg/aminotransferase"/>
</dbReference>
<comment type="similarity">
    <text evidence="1">In the C-terminal section; belongs to the class-I pyridoxal-phosphate-dependent aminotransferase family.</text>
</comment>
<dbReference type="Gene3D" id="1.10.10.10">
    <property type="entry name" value="Winged helix-like DNA-binding domain superfamily/Winged helix DNA-binding domain"/>
    <property type="match status" value="1"/>
</dbReference>
<dbReference type="SUPFAM" id="SSF53383">
    <property type="entry name" value="PLP-dependent transferases"/>
    <property type="match status" value="1"/>
</dbReference>
<dbReference type="PANTHER" id="PTHR46577">
    <property type="entry name" value="HTH-TYPE TRANSCRIPTIONAL REGULATORY PROTEIN GABR"/>
    <property type="match status" value="1"/>
</dbReference>
<dbReference type="InterPro" id="IPR015424">
    <property type="entry name" value="PyrdxlP-dep_Trfase"/>
</dbReference>
<sequence>MIKSTTIPEFNRAMTDQAALLSSPLARGPGAPPRQRQLIQRLKQAILAGQLPAGGKLPASRVLADELDISRNTVLIAYEQLTAEGYVIADRQGTRVAPLSAAAASAARQAVRQAAAQAAGQSGAADAPALRTATRLSRIVSTRAPNDGSLPLTPGTPALTQFPINAWRRAQDRALQAAPAATLGYGPPVGEPALREAIAQYLRVSRGVHCDASRIVITEGAQGALALCVQLLTNPGDTAWLEEPGYRGAKSAFHAGDLNVVAMRVDADGVAITDEDWRIRPPRLIQTTPTHQYPTGAVLSLARRLDLLERARRAGAWIIEDDYDSEFRHQGEPIAAMQGLLPDAPVLYVGTFSKTMFPALRLGFLVLPQSIAGPAMPSITEMLRGGHRLEQLTMAAFIENGQFSRHLGRMRRLYRDRQAALRDALARHLGIDHEVLGGHSGLHLTVRLPPDVPDRAIVEQARRLGMNPNALSTFAINPQPQDNGLVIGYGNTSADRFPALVRQLGKLAATLRT</sequence>
<feature type="domain" description="HTH gntR-type" evidence="6">
    <location>
        <begin position="32"/>
        <end position="99"/>
    </location>
</feature>
<keyword evidence="3" id="KW-0805">Transcription regulation</keyword>